<evidence type="ECO:0000313" key="1">
    <source>
        <dbReference type="EMBL" id="CAI9772650.1"/>
    </source>
</evidence>
<keyword evidence="2" id="KW-1185">Reference proteome</keyword>
<proteinExistence type="predicted"/>
<name>A0AAD1ZST8_9LAMI</name>
<organism evidence="1 2">
    <name type="scientific">Fraxinus pennsylvanica</name>
    <dbReference type="NCBI Taxonomy" id="56036"/>
    <lineage>
        <taxon>Eukaryota</taxon>
        <taxon>Viridiplantae</taxon>
        <taxon>Streptophyta</taxon>
        <taxon>Embryophyta</taxon>
        <taxon>Tracheophyta</taxon>
        <taxon>Spermatophyta</taxon>
        <taxon>Magnoliopsida</taxon>
        <taxon>eudicotyledons</taxon>
        <taxon>Gunneridae</taxon>
        <taxon>Pentapetalae</taxon>
        <taxon>asterids</taxon>
        <taxon>lamiids</taxon>
        <taxon>Lamiales</taxon>
        <taxon>Oleaceae</taxon>
        <taxon>Oleeae</taxon>
        <taxon>Fraxinus</taxon>
    </lineage>
</organism>
<protein>
    <submittedName>
        <fullName evidence="1">Uncharacterized protein</fullName>
    </submittedName>
</protein>
<dbReference type="AlphaFoldDB" id="A0AAD1ZST8"/>
<sequence>MEKSSTLKSSAPTMEKHEVVVDLVEDWEVELAVDWEEEPGVDLMEEQDQEGGAEEDIALLKFYGWDLPRVCSDTLHLIMLLKKGAEKGLDYVPQHYVQKNREALRNPCSYEH</sequence>
<dbReference type="EMBL" id="OU503047">
    <property type="protein sequence ID" value="CAI9772650.1"/>
    <property type="molecule type" value="Genomic_DNA"/>
</dbReference>
<dbReference type="Proteomes" id="UP000834106">
    <property type="component" value="Chromosome 12"/>
</dbReference>
<evidence type="ECO:0000313" key="2">
    <source>
        <dbReference type="Proteomes" id="UP000834106"/>
    </source>
</evidence>
<accession>A0AAD1ZST8</accession>
<gene>
    <name evidence="1" type="ORF">FPE_LOCUS20080</name>
</gene>
<reference evidence="1" key="1">
    <citation type="submission" date="2023-05" db="EMBL/GenBank/DDBJ databases">
        <authorList>
            <person name="Huff M."/>
        </authorList>
    </citation>
    <scope>NUCLEOTIDE SEQUENCE</scope>
</reference>